<dbReference type="SMART" id="SM00531">
    <property type="entry name" value="TFIIE"/>
    <property type="match status" value="1"/>
</dbReference>
<comment type="caution">
    <text evidence="6">The sequence shown here is derived from an EMBL/GenBank/DDBJ whole genome shotgun (WGS) entry which is preliminary data.</text>
</comment>
<dbReference type="GO" id="GO:0006367">
    <property type="term" value="P:transcription initiation at RNA polymerase II promoter"/>
    <property type="evidence" value="ECO:0007669"/>
    <property type="project" value="InterPro"/>
</dbReference>
<reference evidence="6" key="1">
    <citation type="journal article" date="2020" name="Stud. Mycol.">
        <title>101 Dothideomycetes genomes: a test case for predicting lifestyles and emergence of pathogens.</title>
        <authorList>
            <person name="Haridas S."/>
            <person name="Albert R."/>
            <person name="Binder M."/>
            <person name="Bloem J."/>
            <person name="Labutti K."/>
            <person name="Salamov A."/>
            <person name="Andreopoulos B."/>
            <person name="Baker S."/>
            <person name="Barry K."/>
            <person name="Bills G."/>
            <person name="Bluhm B."/>
            <person name="Cannon C."/>
            <person name="Castanera R."/>
            <person name="Culley D."/>
            <person name="Daum C."/>
            <person name="Ezra D."/>
            <person name="Gonzalez J."/>
            <person name="Henrissat B."/>
            <person name="Kuo A."/>
            <person name="Liang C."/>
            <person name="Lipzen A."/>
            <person name="Lutzoni F."/>
            <person name="Magnuson J."/>
            <person name="Mondo S."/>
            <person name="Nolan M."/>
            <person name="Ohm R."/>
            <person name="Pangilinan J."/>
            <person name="Park H.-J."/>
            <person name="Ramirez L."/>
            <person name="Alfaro M."/>
            <person name="Sun H."/>
            <person name="Tritt A."/>
            <person name="Yoshinaga Y."/>
            <person name="Zwiers L.-H."/>
            <person name="Turgeon B."/>
            <person name="Goodwin S."/>
            <person name="Spatafora J."/>
            <person name="Crous P."/>
            <person name="Grigoriev I."/>
        </authorList>
    </citation>
    <scope>NUCLEOTIDE SEQUENCE</scope>
    <source>
        <strain evidence="6">ATCC 74209</strain>
    </source>
</reference>
<evidence type="ECO:0000256" key="4">
    <source>
        <dbReference type="SAM" id="MobiDB-lite"/>
    </source>
</evidence>
<feature type="compositionally biased region" description="Low complexity" evidence="4">
    <location>
        <begin position="384"/>
        <end position="412"/>
    </location>
</feature>
<gene>
    <name evidence="6" type="ORF">GQ43DRAFT_463609</name>
</gene>
<dbReference type="InterPro" id="IPR002853">
    <property type="entry name" value="TFIIE_asu"/>
</dbReference>
<keyword evidence="2" id="KW-0805">Transcription regulation</keyword>
<keyword evidence="3" id="KW-0804">Transcription</keyword>
<protein>
    <recommendedName>
        <fullName evidence="5">HTH TFE/IIEalpha-type domain-containing protein</fullName>
    </recommendedName>
</protein>
<evidence type="ECO:0000313" key="7">
    <source>
        <dbReference type="Proteomes" id="UP000799536"/>
    </source>
</evidence>
<dbReference type="AlphaFoldDB" id="A0A9P4JKM6"/>
<proteinExistence type="inferred from homology"/>
<dbReference type="PANTHER" id="PTHR13097:SF7">
    <property type="entry name" value="GENERAL TRANSCRIPTION FACTOR IIE SUBUNIT 1"/>
    <property type="match status" value="1"/>
</dbReference>
<feature type="compositionally biased region" description="Acidic residues" evidence="4">
    <location>
        <begin position="346"/>
        <end position="364"/>
    </location>
</feature>
<dbReference type="GO" id="GO:0005673">
    <property type="term" value="C:transcription factor TFIIE complex"/>
    <property type="evidence" value="ECO:0007669"/>
    <property type="project" value="TreeGrafter"/>
</dbReference>
<feature type="region of interest" description="Disordered" evidence="4">
    <location>
        <begin position="331"/>
        <end position="428"/>
    </location>
</feature>
<evidence type="ECO:0000259" key="5">
    <source>
        <dbReference type="PROSITE" id="PS51344"/>
    </source>
</evidence>
<dbReference type="PANTHER" id="PTHR13097">
    <property type="entry name" value="TRANSCRIPTION INITIATION FACTOR IIE, ALPHA SUBUNIT"/>
    <property type="match status" value="1"/>
</dbReference>
<dbReference type="OrthoDB" id="361102at2759"/>
<dbReference type="SUPFAM" id="SSF57783">
    <property type="entry name" value="Zinc beta-ribbon"/>
    <property type="match status" value="1"/>
</dbReference>
<evidence type="ECO:0000256" key="2">
    <source>
        <dbReference type="ARBA" id="ARBA00023015"/>
    </source>
</evidence>
<dbReference type="Gene3D" id="3.30.40.10">
    <property type="entry name" value="Zinc/RING finger domain, C3HC4 (zinc finger)"/>
    <property type="match status" value="1"/>
</dbReference>
<dbReference type="InterPro" id="IPR024550">
    <property type="entry name" value="TFIIEa/SarR/Rpc3_HTH_dom"/>
</dbReference>
<feature type="domain" description="HTH TFE/IIEalpha-type" evidence="5">
    <location>
        <begin position="7"/>
        <end position="100"/>
    </location>
</feature>
<feature type="compositionally biased region" description="Basic and acidic residues" evidence="4">
    <location>
        <begin position="335"/>
        <end position="345"/>
    </location>
</feature>
<feature type="compositionally biased region" description="Low complexity" evidence="4">
    <location>
        <begin position="365"/>
        <end position="374"/>
    </location>
</feature>
<sequence>MDPLNLARVFVKTVVRMFYETEHIAVIDALVFHGALSLADIAVVLEYGKQQKTAQKLCGRLKEGGLISVFARAELRDGAMKAVTREYYYIDYRRAIDATKYRIHILDERIKENSRPSEEKKEYTCNRCKSQWTQMEVLSNVDPMGRASGFLCLKCNNPLDSTLSEGAVEPEHDDTPAMFNRQFGPLLKLMQQIDSVTIPAVEGEDAVNGAIELPRDKDINPAAKHEPVPTQIVRPTAVKGIVTAPEKIDVQIASAQEYSEAQRAEEEKRKAKIAAQNQLPAWHTKSTITDGPTNGVPSPSATNQTARGAAGTFQAANLAEEVKTTDPNMEAYFRAMEEEKRREAAEQEEEEEEEDEDDEDEFEDVVTTAVTVEAPEAKRLKLDSPAASTPATGATPAEGATPASAAAPTPAGDQDESDEDDEEFESVL</sequence>
<comment type="similarity">
    <text evidence="1">Belongs to the TFIIE alpha subunit family.</text>
</comment>
<feature type="compositionally biased region" description="Polar residues" evidence="4">
    <location>
        <begin position="284"/>
        <end position="306"/>
    </location>
</feature>
<dbReference type="PROSITE" id="PS51344">
    <property type="entry name" value="HTH_TFE_IIE"/>
    <property type="match status" value="1"/>
</dbReference>
<organism evidence="6 7">
    <name type="scientific">Delitschia confertaspora ATCC 74209</name>
    <dbReference type="NCBI Taxonomy" id="1513339"/>
    <lineage>
        <taxon>Eukaryota</taxon>
        <taxon>Fungi</taxon>
        <taxon>Dikarya</taxon>
        <taxon>Ascomycota</taxon>
        <taxon>Pezizomycotina</taxon>
        <taxon>Dothideomycetes</taxon>
        <taxon>Pleosporomycetidae</taxon>
        <taxon>Pleosporales</taxon>
        <taxon>Delitschiaceae</taxon>
        <taxon>Delitschia</taxon>
    </lineage>
</organism>
<dbReference type="EMBL" id="ML994000">
    <property type="protein sequence ID" value="KAF2200890.1"/>
    <property type="molecule type" value="Genomic_DNA"/>
</dbReference>
<evidence type="ECO:0000313" key="6">
    <source>
        <dbReference type="EMBL" id="KAF2200890.1"/>
    </source>
</evidence>
<dbReference type="InterPro" id="IPR017919">
    <property type="entry name" value="TFIIE/TFIIEa_HTH"/>
</dbReference>
<feature type="region of interest" description="Disordered" evidence="4">
    <location>
        <begin position="281"/>
        <end position="308"/>
    </location>
</feature>
<evidence type="ECO:0000256" key="3">
    <source>
        <dbReference type="ARBA" id="ARBA00023163"/>
    </source>
</evidence>
<dbReference type="Pfam" id="PF02002">
    <property type="entry name" value="TFIIE_alpha"/>
    <property type="match status" value="1"/>
</dbReference>
<dbReference type="InterPro" id="IPR013083">
    <property type="entry name" value="Znf_RING/FYVE/PHD"/>
</dbReference>
<evidence type="ECO:0000256" key="1">
    <source>
        <dbReference type="ARBA" id="ARBA00008947"/>
    </source>
</evidence>
<accession>A0A9P4JKM6</accession>
<keyword evidence="7" id="KW-1185">Reference proteome</keyword>
<dbReference type="Proteomes" id="UP000799536">
    <property type="component" value="Unassembled WGS sequence"/>
</dbReference>
<feature type="compositionally biased region" description="Acidic residues" evidence="4">
    <location>
        <begin position="413"/>
        <end position="428"/>
    </location>
</feature>
<name>A0A9P4JKM6_9PLEO</name>
<dbReference type="InterPro" id="IPR039997">
    <property type="entry name" value="TFE"/>
</dbReference>